<dbReference type="EMBL" id="JAAAJB010000838">
    <property type="protein sequence ID" value="KAG0250640.1"/>
    <property type="molecule type" value="Genomic_DNA"/>
</dbReference>
<feature type="region of interest" description="Disordered" evidence="2">
    <location>
        <begin position="822"/>
        <end position="863"/>
    </location>
</feature>
<accession>A0A9P6PRK7</accession>
<dbReference type="SMART" id="SM00393">
    <property type="entry name" value="R3H"/>
    <property type="match status" value="1"/>
</dbReference>
<dbReference type="Gene3D" id="3.30.1370.50">
    <property type="entry name" value="R3H-like domain"/>
    <property type="match status" value="1"/>
</dbReference>
<feature type="compositionally biased region" description="Basic and acidic residues" evidence="2">
    <location>
        <begin position="1231"/>
        <end position="1240"/>
    </location>
</feature>
<reference evidence="5" key="1">
    <citation type="journal article" date="2020" name="Fungal Divers.">
        <title>Resolving the Mortierellaceae phylogeny through synthesis of multi-gene phylogenetics and phylogenomics.</title>
        <authorList>
            <person name="Vandepol N."/>
            <person name="Liber J."/>
            <person name="Desiro A."/>
            <person name="Na H."/>
            <person name="Kennedy M."/>
            <person name="Barry K."/>
            <person name="Grigoriev I.V."/>
            <person name="Miller A.N."/>
            <person name="O'Donnell K."/>
            <person name="Stajich J.E."/>
            <person name="Bonito G."/>
        </authorList>
    </citation>
    <scope>NUCLEOTIDE SEQUENCE</scope>
    <source>
        <strain evidence="5">BC1065</strain>
    </source>
</reference>
<evidence type="ECO:0000313" key="5">
    <source>
        <dbReference type="EMBL" id="KAG0250640.1"/>
    </source>
</evidence>
<feature type="region of interest" description="Disordered" evidence="2">
    <location>
        <begin position="210"/>
        <end position="531"/>
    </location>
</feature>
<protein>
    <submittedName>
        <fullName evidence="5">R3H domain-containing protein 2</fullName>
    </submittedName>
</protein>
<gene>
    <name evidence="5" type="primary">R3HDM2</name>
    <name evidence="5" type="ORF">DFQ27_009287</name>
</gene>
<keyword evidence="6" id="KW-1185">Reference proteome</keyword>
<dbReference type="PANTHER" id="PTHR15672">
    <property type="entry name" value="CAMP-REGULATED PHOSPHOPROTEIN 21 RELATED R3H DOMAIN CONTAINING PROTEIN"/>
    <property type="match status" value="1"/>
</dbReference>
<feature type="compositionally biased region" description="Low complexity" evidence="2">
    <location>
        <begin position="216"/>
        <end position="227"/>
    </location>
</feature>
<proteinExistence type="predicted"/>
<dbReference type="Pfam" id="PF01424">
    <property type="entry name" value="R3H"/>
    <property type="match status" value="1"/>
</dbReference>
<feature type="compositionally biased region" description="Polar residues" evidence="2">
    <location>
        <begin position="69"/>
        <end position="81"/>
    </location>
</feature>
<sequence>MAETLDPSDQSGDHTAPRNDSSTTTILQAERPNNQVNHPNPPSEDESPLLASDQSCLRTGGGERGEVSSLASARQSSKPCDEASTLSQTLEQLDLEEGGSGPFNATLDEFLMTALRSNKDRMFLLKLDREFGFFISDPLKNKLEFPTMNSYHRMVIHRVANYFNLRRIVHPVHKTVVLFKTEYSAIPALRFSDLVEEEEEQVIKPIQLLRRNPDRTTTTMNETGESTPEPERKTMTIKEREEAYAKARARIFQEGPGASKTPDSSGSTSRCDSPAVNPTSTAMHVAKHTEGDEDDATTKPMKSKKQPSNGGSTSTSTSTNNAIGSGSSNNSGKKKKPAESQPGSPELVRSPDALDASRHDWAHSNSSSRNVSRSGSPTTPTPAAGHAVTSGSDVMAVRKPKTKLSKSDLQTDSSDGRRRRSTTSTTSSSSGAARTPVGLARTESSSSSQDGHHSPGPTTFATASPAAISPMHSASTPPKVIDYFGIDPPGVAPSHSRTHTPTQGRVNSTGSMKGSGGQSYSGKKSYPPSGYNSTNMGHYGLNANAGYPSVPPHHGPYTHPLPTGPPPSQPMGPWMTDPMQYPGPDMGSYGPGYSPGGPGHHPGHPQAAAFHAPPHQYKQPMDPGFQQAQQRPAYAHHQHHLSSHSQPHVPHSNYYHPQQPQNPPQQHGSFQHPGQQAHHHHHQHYQPYFQPNHSASRAGPPNGAGGNVRPRYSQDHQFHRSPSNKRYNQAYDPSKGGPSMNGGGGGGYYGSGVPLPANASYDFAPPVGPLGGQSIRPQGHRGQSGGSKYHGKHKNQQHVWSGSGFAYQPGSGVSGPPWTNTAAFGGGGGSNGAGHGSNNTVNSNNNTNTNSSNKHHVPGTGYTVMSSQASANMYDIERRPPKSTELFDPNSPQSSSSGPSTINTTSNHEGNNYSTAMEGAAGSTSDGMLLHDSYLQHQHPIDSTHGPTLMSRSYSSNSTTSSGQTPTPSSAGGGTLSSTSKKNLLYDYSVPMAGPYEGVLKGPSQEKSMPEHILEVYGFHPEDDFLDDLALPVGGKLKHVKPAGLSGGATATTTVTLSSPSPSPAALAHGQYLVIFKNAAVATEALAAFQDGRETWLKKSSRLGFNGPLESEDNEQQQQQQQLEGRSGEDDGVNEEGEEPLLRNTRFQVRVWAPLLVQSLLPTVGGPPSGGAVASPPPHPLPTRGTGPITTTTTTASVPSVASPKGSGGGVDAGIVVVDSKEPTPPVQENSRADEDADRR</sequence>
<feature type="compositionally biased region" description="Low complexity" evidence="2">
    <location>
        <begin position="308"/>
        <end position="331"/>
    </location>
</feature>
<dbReference type="CDD" id="cd02642">
    <property type="entry name" value="R3H_encore_like"/>
    <property type="match status" value="1"/>
</dbReference>
<dbReference type="PANTHER" id="PTHR15672:SF8">
    <property type="entry name" value="PROTEIN ENCORE"/>
    <property type="match status" value="1"/>
</dbReference>
<feature type="region of interest" description="Disordered" evidence="2">
    <location>
        <begin position="764"/>
        <end position="796"/>
    </location>
</feature>
<dbReference type="InterPro" id="IPR024771">
    <property type="entry name" value="SUZ"/>
</dbReference>
<evidence type="ECO:0000256" key="2">
    <source>
        <dbReference type="SAM" id="MobiDB-lite"/>
    </source>
</evidence>
<evidence type="ECO:0000256" key="1">
    <source>
        <dbReference type="ARBA" id="ARBA00022553"/>
    </source>
</evidence>
<feature type="region of interest" description="Disordered" evidence="2">
    <location>
        <begin position="550"/>
        <end position="743"/>
    </location>
</feature>
<dbReference type="AlphaFoldDB" id="A0A9P6PRK7"/>
<feature type="domain" description="R3H" evidence="3">
    <location>
        <begin position="121"/>
        <end position="184"/>
    </location>
</feature>
<dbReference type="GO" id="GO:0003676">
    <property type="term" value="F:nucleic acid binding"/>
    <property type="evidence" value="ECO:0007669"/>
    <property type="project" value="UniProtKB-UniRule"/>
</dbReference>
<dbReference type="OrthoDB" id="278430at2759"/>
<feature type="compositionally biased region" description="Low complexity" evidence="2">
    <location>
        <begin position="836"/>
        <end position="852"/>
    </location>
</feature>
<feature type="region of interest" description="Disordered" evidence="2">
    <location>
        <begin position="1"/>
        <end position="81"/>
    </location>
</feature>
<dbReference type="Proteomes" id="UP000807716">
    <property type="component" value="Unassembled WGS sequence"/>
</dbReference>
<evidence type="ECO:0000313" key="6">
    <source>
        <dbReference type="Proteomes" id="UP000807716"/>
    </source>
</evidence>
<feature type="compositionally biased region" description="Low complexity" evidence="2">
    <location>
        <begin position="951"/>
        <end position="978"/>
    </location>
</feature>
<feature type="compositionally biased region" description="Low complexity" evidence="2">
    <location>
        <begin position="889"/>
        <end position="907"/>
    </location>
</feature>
<feature type="region of interest" description="Disordered" evidence="2">
    <location>
        <begin position="1103"/>
        <end position="1141"/>
    </location>
</feature>
<dbReference type="PROSITE" id="PS51673">
    <property type="entry name" value="SUZ"/>
    <property type="match status" value="1"/>
</dbReference>
<feature type="compositionally biased region" description="Basic and acidic residues" evidence="2">
    <location>
        <begin position="229"/>
        <end position="245"/>
    </location>
</feature>
<feature type="compositionally biased region" description="Polar residues" evidence="2">
    <location>
        <begin position="261"/>
        <end position="282"/>
    </location>
</feature>
<evidence type="ECO:0000259" key="4">
    <source>
        <dbReference type="PROSITE" id="PS51673"/>
    </source>
</evidence>
<feature type="region of interest" description="Disordered" evidence="2">
    <location>
        <begin position="880"/>
        <end position="978"/>
    </location>
</feature>
<feature type="domain" description="SUZ" evidence="4">
    <location>
        <begin position="185"/>
        <end position="256"/>
    </location>
</feature>
<comment type="caution">
    <text evidence="5">The sequence shown here is derived from an EMBL/GenBank/DDBJ whole genome shotgun (WGS) entry which is preliminary data.</text>
</comment>
<evidence type="ECO:0000259" key="3">
    <source>
        <dbReference type="PROSITE" id="PS51061"/>
    </source>
</evidence>
<feature type="compositionally biased region" description="Acidic residues" evidence="2">
    <location>
        <begin position="1130"/>
        <end position="1139"/>
    </location>
</feature>
<dbReference type="InterPro" id="IPR051937">
    <property type="entry name" value="R3H_domain_containing"/>
</dbReference>
<feature type="compositionally biased region" description="Low complexity" evidence="2">
    <location>
        <begin position="422"/>
        <end position="435"/>
    </location>
</feature>
<keyword evidence="1" id="KW-0597">Phosphoprotein</keyword>
<feature type="compositionally biased region" description="Low complexity" evidence="2">
    <location>
        <begin position="364"/>
        <end position="376"/>
    </location>
</feature>
<feature type="compositionally biased region" description="Low complexity" evidence="2">
    <location>
        <begin position="1182"/>
        <end position="1195"/>
    </location>
</feature>
<dbReference type="PROSITE" id="PS51061">
    <property type="entry name" value="R3H"/>
    <property type="match status" value="1"/>
</dbReference>
<name>A0A9P6PRK7_9FUNG</name>
<feature type="compositionally biased region" description="Gly residues" evidence="2">
    <location>
        <begin position="589"/>
        <end position="600"/>
    </location>
</feature>
<feature type="compositionally biased region" description="Polar residues" evidence="2">
    <location>
        <begin position="499"/>
        <end position="509"/>
    </location>
</feature>
<feature type="compositionally biased region" description="Gly residues" evidence="2">
    <location>
        <begin position="824"/>
        <end position="835"/>
    </location>
</feature>
<feature type="compositionally biased region" description="Low complexity" evidence="2">
    <location>
        <begin position="604"/>
        <end position="617"/>
    </location>
</feature>
<feature type="region of interest" description="Disordered" evidence="2">
    <location>
        <begin position="1167"/>
        <end position="1240"/>
    </location>
</feature>
<dbReference type="InterPro" id="IPR036867">
    <property type="entry name" value="R3H_dom_sf"/>
</dbReference>
<dbReference type="InterPro" id="IPR001374">
    <property type="entry name" value="R3H_dom"/>
</dbReference>
<dbReference type="SUPFAM" id="SSF82708">
    <property type="entry name" value="R3H domain"/>
    <property type="match status" value="1"/>
</dbReference>
<organism evidence="5 6">
    <name type="scientific">Actinomortierella ambigua</name>
    <dbReference type="NCBI Taxonomy" id="1343610"/>
    <lineage>
        <taxon>Eukaryota</taxon>
        <taxon>Fungi</taxon>
        <taxon>Fungi incertae sedis</taxon>
        <taxon>Mucoromycota</taxon>
        <taxon>Mortierellomycotina</taxon>
        <taxon>Mortierellomycetes</taxon>
        <taxon>Mortierellales</taxon>
        <taxon>Mortierellaceae</taxon>
        <taxon>Actinomortierella</taxon>
    </lineage>
</organism>
<dbReference type="Pfam" id="PF12752">
    <property type="entry name" value="SUZ"/>
    <property type="match status" value="1"/>
</dbReference>
<feature type="compositionally biased region" description="Polar residues" evidence="2">
    <location>
        <begin position="18"/>
        <end position="38"/>
    </location>
</feature>
<feature type="compositionally biased region" description="Low complexity" evidence="2">
    <location>
        <begin position="643"/>
        <end position="676"/>
    </location>
</feature>